<name>X1F2I1_9ZZZZ</name>
<accession>X1F2I1</accession>
<reference evidence="1" key="1">
    <citation type="journal article" date="2014" name="Front. Microbiol.">
        <title>High frequency of phylogenetically diverse reductive dehalogenase-homologous genes in deep subseafloor sedimentary metagenomes.</title>
        <authorList>
            <person name="Kawai M."/>
            <person name="Futagami T."/>
            <person name="Toyoda A."/>
            <person name="Takaki Y."/>
            <person name="Nishi S."/>
            <person name="Hori S."/>
            <person name="Arai W."/>
            <person name="Tsubouchi T."/>
            <person name="Morono Y."/>
            <person name="Uchiyama I."/>
            <person name="Ito T."/>
            <person name="Fujiyama A."/>
            <person name="Inagaki F."/>
            <person name="Takami H."/>
        </authorList>
    </citation>
    <scope>NUCLEOTIDE SEQUENCE</scope>
    <source>
        <strain evidence="1">Expedition CK06-06</strain>
    </source>
</reference>
<protein>
    <submittedName>
        <fullName evidence="1">Uncharacterized protein</fullName>
    </submittedName>
</protein>
<evidence type="ECO:0000313" key="1">
    <source>
        <dbReference type="EMBL" id="GAH39137.1"/>
    </source>
</evidence>
<comment type="caution">
    <text evidence="1">The sequence shown here is derived from an EMBL/GenBank/DDBJ whole genome shotgun (WGS) entry which is preliminary data.</text>
</comment>
<dbReference type="EMBL" id="BARU01008279">
    <property type="protein sequence ID" value="GAH39137.1"/>
    <property type="molecule type" value="Genomic_DNA"/>
</dbReference>
<organism evidence="1">
    <name type="scientific">marine sediment metagenome</name>
    <dbReference type="NCBI Taxonomy" id="412755"/>
    <lineage>
        <taxon>unclassified sequences</taxon>
        <taxon>metagenomes</taxon>
        <taxon>ecological metagenomes</taxon>
    </lineage>
</organism>
<dbReference type="AlphaFoldDB" id="X1F2I1"/>
<sequence>MLAQEETNEIGYLDKTYVLGIRKVWHIYYLVEPVLLSITAVIRICPIERVSYDLSEGISLR</sequence>
<proteinExistence type="predicted"/>
<gene>
    <name evidence="1" type="ORF">S03H2_16220</name>
</gene>